<proteinExistence type="predicted"/>
<keyword evidence="3" id="KW-1185">Reference proteome</keyword>
<evidence type="ECO:0000313" key="2">
    <source>
        <dbReference type="EMBL" id="KAE9595936.1"/>
    </source>
</evidence>
<dbReference type="EMBL" id="WOCE01000017">
    <property type="protein sequence ID" value="KAE9595936.1"/>
    <property type="molecule type" value="Genomic_DNA"/>
</dbReference>
<organism evidence="2 3">
    <name type="scientific">Lupinus albus</name>
    <name type="common">White lupine</name>
    <name type="synonym">Lupinus termis</name>
    <dbReference type="NCBI Taxonomy" id="3870"/>
    <lineage>
        <taxon>Eukaryota</taxon>
        <taxon>Viridiplantae</taxon>
        <taxon>Streptophyta</taxon>
        <taxon>Embryophyta</taxon>
        <taxon>Tracheophyta</taxon>
        <taxon>Spermatophyta</taxon>
        <taxon>Magnoliopsida</taxon>
        <taxon>eudicotyledons</taxon>
        <taxon>Gunneridae</taxon>
        <taxon>Pentapetalae</taxon>
        <taxon>rosids</taxon>
        <taxon>fabids</taxon>
        <taxon>Fabales</taxon>
        <taxon>Fabaceae</taxon>
        <taxon>Papilionoideae</taxon>
        <taxon>50 kb inversion clade</taxon>
        <taxon>genistoids sensu lato</taxon>
        <taxon>core genistoids</taxon>
        <taxon>Genisteae</taxon>
        <taxon>Lupinus</taxon>
    </lineage>
</organism>
<comment type="caution">
    <text evidence="2">The sequence shown here is derived from an EMBL/GenBank/DDBJ whole genome shotgun (WGS) entry which is preliminary data.</text>
</comment>
<accession>A0A6A4NQE6</accession>
<name>A0A6A4NQE6_LUPAL</name>
<keyword evidence="1" id="KW-0472">Membrane</keyword>
<feature type="transmembrane region" description="Helical" evidence="1">
    <location>
        <begin position="40"/>
        <end position="60"/>
    </location>
</feature>
<keyword evidence="1" id="KW-1133">Transmembrane helix</keyword>
<evidence type="ECO:0000256" key="1">
    <source>
        <dbReference type="SAM" id="Phobius"/>
    </source>
</evidence>
<sequence length="69" mass="8031">MKYHLLMDNSSFHLDFVVFMINSSFHLNFVIFMTNSTCTFILNLVVFLLVGKTSIVFKILSQSLIFSKF</sequence>
<gene>
    <name evidence="2" type="ORF">Lalb_Chr17g0344011</name>
</gene>
<dbReference type="OrthoDB" id="6418713at2759"/>
<dbReference type="Proteomes" id="UP000447434">
    <property type="component" value="Chromosome 17"/>
</dbReference>
<reference evidence="3" key="1">
    <citation type="journal article" date="2020" name="Nat. Commun.">
        <title>Genome sequence of the cluster root forming white lupin.</title>
        <authorList>
            <person name="Hufnagel B."/>
            <person name="Marques A."/>
            <person name="Soriano A."/>
            <person name="Marques L."/>
            <person name="Divol F."/>
            <person name="Doumas P."/>
            <person name="Sallet E."/>
            <person name="Mancinotti D."/>
            <person name="Carrere S."/>
            <person name="Marande W."/>
            <person name="Arribat S."/>
            <person name="Keller J."/>
            <person name="Huneau C."/>
            <person name="Blein T."/>
            <person name="Aime D."/>
            <person name="Laguerre M."/>
            <person name="Taylor J."/>
            <person name="Schubert V."/>
            <person name="Nelson M."/>
            <person name="Geu-Flores F."/>
            <person name="Crespi M."/>
            <person name="Gallardo-Guerrero K."/>
            <person name="Delaux P.-M."/>
            <person name="Salse J."/>
            <person name="Berges H."/>
            <person name="Guyot R."/>
            <person name="Gouzy J."/>
            <person name="Peret B."/>
        </authorList>
    </citation>
    <scope>NUCLEOTIDE SEQUENCE [LARGE SCALE GENOMIC DNA]</scope>
    <source>
        <strain evidence="3">cv. Amiga</strain>
    </source>
</reference>
<keyword evidence="1" id="KW-0812">Transmembrane</keyword>
<dbReference type="AlphaFoldDB" id="A0A6A4NQE6"/>
<protein>
    <submittedName>
        <fullName evidence="2">Uncharacterized protein</fullName>
    </submittedName>
</protein>
<evidence type="ECO:0000313" key="3">
    <source>
        <dbReference type="Proteomes" id="UP000447434"/>
    </source>
</evidence>